<dbReference type="KEGG" id="saqi:AXG55_02250"/>
<protein>
    <recommendedName>
        <fullName evidence="3">Flagellin</fullName>
    </recommendedName>
</protein>
<keyword evidence="3" id="KW-0964">Secreted</keyword>
<dbReference type="InterPro" id="IPR001492">
    <property type="entry name" value="Flagellin"/>
</dbReference>
<dbReference type="InterPro" id="IPR046358">
    <property type="entry name" value="Flagellin_C"/>
</dbReference>
<dbReference type="Gene3D" id="6.10.10.10">
    <property type="entry name" value="Flagellar export chaperone, C-terminal domain"/>
    <property type="match status" value="1"/>
</dbReference>
<dbReference type="Pfam" id="PF00669">
    <property type="entry name" value="Flagellin_N"/>
    <property type="match status" value="1"/>
</dbReference>
<dbReference type="InterPro" id="IPR042187">
    <property type="entry name" value="Flagellin_C_sub2"/>
</dbReference>
<evidence type="ECO:0000313" key="6">
    <source>
        <dbReference type="EMBL" id="APJ02808.1"/>
    </source>
</evidence>
<dbReference type="PRINTS" id="PR00207">
    <property type="entry name" value="FLAGELLIN"/>
</dbReference>
<dbReference type="STRING" id="1915309.AXG55_02250"/>
<keyword evidence="2 3" id="KW-0975">Bacterial flagellum</keyword>
<evidence type="ECO:0000256" key="2">
    <source>
        <dbReference type="ARBA" id="ARBA00023143"/>
    </source>
</evidence>
<dbReference type="AlphaFoldDB" id="A0A1L4CXY2"/>
<feature type="domain" description="Flagellin N-terminal" evidence="4">
    <location>
        <begin position="5"/>
        <end position="141"/>
    </location>
</feature>
<comment type="function">
    <text evidence="3">Flagellin is the subunit protein which polymerizes to form the filaments of bacterial flagella.</text>
</comment>
<gene>
    <name evidence="6" type="ORF">AXG55_02250</name>
</gene>
<dbReference type="Gene3D" id="1.20.1330.10">
    <property type="entry name" value="f41 fragment of flagellin, N-terminal domain"/>
    <property type="match status" value="1"/>
</dbReference>
<dbReference type="GO" id="GO:0009288">
    <property type="term" value="C:bacterial-type flagellum"/>
    <property type="evidence" value="ECO:0007669"/>
    <property type="project" value="UniProtKB-SubCell"/>
</dbReference>
<evidence type="ECO:0000259" key="5">
    <source>
        <dbReference type="Pfam" id="PF00700"/>
    </source>
</evidence>
<evidence type="ECO:0000256" key="1">
    <source>
        <dbReference type="ARBA" id="ARBA00005709"/>
    </source>
</evidence>
<dbReference type="EMBL" id="CP017834">
    <property type="protein sequence ID" value="APJ02808.1"/>
    <property type="molecule type" value="Genomic_DNA"/>
</dbReference>
<dbReference type="Pfam" id="PF00700">
    <property type="entry name" value="Flagellin_C"/>
    <property type="match status" value="1"/>
</dbReference>
<name>A0A1L4CXY2_9BACT</name>
<dbReference type="SUPFAM" id="SSF64518">
    <property type="entry name" value="Phase 1 flagellin"/>
    <property type="match status" value="1"/>
</dbReference>
<evidence type="ECO:0000259" key="4">
    <source>
        <dbReference type="Pfam" id="PF00669"/>
    </source>
</evidence>
<organism evidence="6 7">
    <name type="scientific">Silvanigrella aquatica</name>
    <dbReference type="NCBI Taxonomy" id="1915309"/>
    <lineage>
        <taxon>Bacteria</taxon>
        <taxon>Pseudomonadati</taxon>
        <taxon>Bdellovibrionota</taxon>
        <taxon>Oligoflexia</taxon>
        <taxon>Silvanigrellales</taxon>
        <taxon>Silvanigrellaceae</taxon>
        <taxon>Silvanigrella</taxon>
    </lineage>
</organism>
<comment type="similarity">
    <text evidence="1 3">Belongs to the bacterial flagellin family.</text>
</comment>
<dbReference type="GO" id="GO:0005198">
    <property type="term" value="F:structural molecule activity"/>
    <property type="evidence" value="ECO:0007669"/>
    <property type="project" value="UniProtKB-UniRule"/>
</dbReference>
<dbReference type="PANTHER" id="PTHR42792:SF2">
    <property type="entry name" value="FLAGELLIN"/>
    <property type="match status" value="1"/>
</dbReference>
<reference evidence="6 7" key="1">
    <citation type="submission" date="2016-10" db="EMBL/GenBank/DDBJ databases">
        <title>Silvanigrella aquatica sp. nov., isolated from a freshwater lake located in the Black Forest, Germany, description of Silvanigrellaceae fam. nov., Silvanigrellales ord. nov., reclassification of the order Bdellovibrionales in the class Oligoflexia, reclassification of the families Bacteriovoracaceae and Halobacteriovoraceae in the new order Bacteriovoracales ord. nov., and reclassification of the family Pseudobacteriovoracaceae in the order Oligoflexiales.</title>
        <authorList>
            <person name="Hahn M.W."/>
            <person name="Schmidt J."/>
            <person name="Koll U."/>
            <person name="Rohde M."/>
            <person name="Verbag S."/>
            <person name="Pitt A."/>
            <person name="Nakai R."/>
            <person name="Naganuma T."/>
            <person name="Lang E."/>
        </authorList>
    </citation>
    <scope>NUCLEOTIDE SEQUENCE [LARGE SCALE GENOMIC DNA]</scope>
    <source>
        <strain evidence="6 7">MWH-Nonnen-W8red</strain>
    </source>
</reference>
<keyword evidence="7" id="KW-1185">Reference proteome</keyword>
<dbReference type="RefSeq" id="WP_148696516.1">
    <property type="nucleotide sequence ID" value="NZ_CP017834.1"/>
</dbReference>
<proteinExistence type="inferred from homology"/>
<comment type="subcellular location">
    <subcellularLocation>
        <location evidence="3">Secreted</location>
    </subcellularLocation>
    <subcellularLocation>
        <location evidence="3">Bacterial flagellum</location>
    </subcellularLocation>
</comment>
<evidence type="ECO:0000256" key="3">
    <source>
        <dbReference type="RuleBase" id="RU362073"/>
    </source>
</evidence>
<dbReference type="InterPro" id="IPR001029">
    <property type="entry name" value="Flagellin_N"/>
</dbReference>
<dbReference type="OrthoDB" id="5290211at2"/>
<dbReference type="PANTHER" id="PTHR42792">
    <property type="entry name" value="FLAGELLIN"/>
    <property type="match status" value="1"/>
</dbReference>
<accession>A0A1L4CXY2</accession>
<evidence type="ECO:0000313" key="7">
    <source>
        <dbReference type="Proteomes" id="UP000184731"/>
    </source>
</evidence>
<sequence>MGLRVQTNISSINAQRNLNVSTLLLAKHTERVASGYRINKAADDAAGLAISEKLRSQVRGLIQARRNTNDGISLIQTAEGGLQEISTMLIRLKELSVQAASDTIGDLERGHIQKEFVALKDEIDRIATSTEFNGTRLLTGIAEIPAVLKENSNLPPLEIQVGASYYKDVDDLYTVRNPTHIIRINLEKINALTGGEGSLEIGSATDEEGTRVDKKVFAQKSMQRLDQAIDKVNEYRAILGAIQNRMEHTVANTSVTIENLEAAKSRIKDADYAEESSQVVQQGILQKAGISVLSQANQIPEMALKLLG</sequence>
<feature type="domain" description="Flagellin C-terminal" evidence="5">
    <location>
        <begin position="222"/>
        <end position="307"/>
    </location>
</feature>
<dbReference type="GO" id="GO:0005576">
    <property type="term" value="C:extracellular region"/>
    <property type="evidence" value="ECO:0007669"/>
    <property type="project" value="UniProtKB-SubCell"/>
</dbReference>
<dbReference type="Proteomes" id="UP000184731">
    <property type="component" value="Chromosome"/>
</dbReference>